<dbReference type="AlphaFoldDB" id="A0A8J4Y413"/>
<keyword evidence="4" id="KW-0862">Zinc</keyword>
<dbReference type="GO" id="GO:0070761">
    <property type="term" value="C:pre-snoRNP complex"/>
    <property type="evidence" value="ECO:0007669"/>
    <property type="project" value="TreeGrafter"/>
</dbReference>
<evidence type="ECO:0000313" key="9">
    <source>
        <dbReference type="EMBL" id="KAG0721118.1"/>
    </source>
</evidence>
<dbReference type="GO" id="GO:0048254">
    <property type="term" value="P:snoRNA localization"/>
    <property type="evidence" value="ECO:0007669"/>
    <property type="project" value="TreeGrafter"/>
</dbReference>
<dbReference type="GO" id="GO:0005634">
    <property type="term" value="C:nucleus"/>
    <property type="evidence" value="ECO:0007669"/>
    <property type="project" value="TreeGrafter"/>
</dbReference>
<keyword evidence="2" id="KW-0479">Metal-binding</keyword>
<evidence type="ECO:0000259" key="8">
    <source>
        <dbReference type="PROSITE" id="PS51083"/>
    </source>
</evidence>
<dbReference type="Pfam" id="PF04438">
    <property type="entry name" value="zf-HIT"/>
    <property type="match status" value="1"/>
</dbReference>
<evidence type="ECO:0000256" key="7">
    <source>
        <dbReference type="PROSITE-ProRule" id="PRU00453"/>
    </source>
</evidence>
<comment type="caution">
    <text evidence="9">The sequence shown here is derived from an EMBL/GenBank/DDBJ whole genome shotgun (WGS) entry which is preliminary data.</text>
</comment>
<evidence type="ECO:0000256" key="6">
    <source>
        <dbReference type="ARBA" id="ARBA00049654"/>
    </source>
</evidence>
<keyword evidence="10" id="KW-1185">Reference proteome</keyword>
<dbReference type="Pfam" id="PF25790">
    <property type="entry name" value="BCD1"/>
    <property type="match status" value="1"/>
</dbReference>
<accession>A0A8J4Y413</accession>
<comment type="function">
    <text evidence="5">Required for box C/D snoRNAs accumulation involved in snoRNA processing, snoRNA transport to the nucleolus and ribosome biogenesis.</text>
</comment>
<proteinExistence type="inferred from homology"/>
<dbReference type="GO" id="GO:0008270">
    <property type="term" value="F:zinc ion binding"/>
    <property type="evidence" value="ECO:0007669"/>
    <property type="project" value="UniProtKB-UniRule"/>
</dbReference>
<gene>
    <name evidence="9" type="primary">ZNHIT6</name>
    <name evidence="9" type="ORF">GWK47_000662</name>
</gene>
<dbReference type="Gene3D" id="3.30.60.190">
    <property type="match status" value="1"/>
</dbReference>
<evidence type="ECO:0000256" key="3">
    <source>
        <dbReference type="ARBA" id="ARBA00022771"/>
    </source>
</evidence>
<dbReference type="OrthoDB" id="272357at2759"/>
<sequence>MEVSLLQNEYRSNRLTVLTLEDIRAMQEMPGIVSLAGLNNNLCNKLLAPQAETTAPAAKSPECGECGTTAKYTCPRCGVRSCSLGCVRAHKTSSGCSGVRERAKLVYKEDMDNLTLLNDYSTKRVPDDRPSLPHHLQHLKNRAAQRGTTLKFMPSFFLSHRENSTRFHFKEGVIRVQILAGQSIFERNFPITRSSTPEREFPRHSRWHIKWVFQQADVTLIDRSVEENTSLSKLLARYMNPRKNELSPENNEKLAYYHSASYSRICVLMKTDVPETGIVFKELELRKSLKVNFANKSITEYPVLFVILRDHMYSYLDYQDVDGHDDLFGEGEGKEEQGKEGLRFFNAGSDMESE</sequence>
<reference evidence="9" key="1">
    <citation type="submission" date="2020-07" db="EMBL/GenBank/DDBJ databases">
        <title>The High-quality genome of the commercially important snow crab, Chionoecetes opilio.</title>
        <authorList>
            <person name="Jeong J.-H."/>
            <person name="Ryu S."/>
        </authorList>
    </citation>
    <scope>NUCLEOTIDE SEQUENCE</scope>
    <source>
        <strain evidence="9">MADBK_172401_WGS</strain>
        <tissue evidence="9">Digestive gland</tissue>
    </source>
</reference>
<name>A0A8J4Y413_CHIOP</name>
<dbReference type="GO" id="GO:0000492">
    <property type="term" value="P:box C/D snoRNP assembly"/>
    <property type="evidence" value="ECO:0007669"/>
    <property type="project" value="TreeGrafter"/>
</dbReference>
<dbReference type="InterPro" id="IPR007529">
    <property type="entry name" value="Znf_HIT"/>
</dbReference>
<dbReference type="InterPro" id="IPR057721">
    <property type="entry name" value="BCD1_alpha/beta"/>
</dbReference>
<protein>
    <submittedName>
        <fullName evidence="9">Box C/D snoRNA protein 1</fullName>
    </submittedName>
</protein>
<evidence type="ECO:0000256" key="5">
    <source>
        <dbReference type="ARBA" id="ARBA00049598"/>
    </source>
</evidence>
<keyword evidence="1" id="KW-0597">Phosphoprotein</keyword>
<dbReference type="PANTHER" id="PTHR13483:SF3">
    <property type="entry name" value="BOX C_D SNORNA PROTEIN 1"/>
    <property type="match status" value="1"/>
</dbReference>
<dbReference type="PANTHER" id="PTHR13483">
    <property type="entry name" value="BOX C_D SNORNA PROTEIN 1-RELATED"/>
    <property type="match status" value="1"/>
</dbReference>
<dbReference type="EMBL" id="JACEEZ010011781">
    <property type="protein sequence ID" value="KAG0721118.1"/>
    <property type="molecule type" value="Genomic_DNA"/>
</dbReference>
<organism evidence="9 10">
    <name type="scientific">Chionoecetes opilio</name>
    <name type="common">Atlantic snow crab</name>
    <name type="synonym">Cancer opilio</name>
    <dbReference type="NCBI Taxonomy" id="41210"/>
    <lineage>
        <taxon>Eukaryota</taxon>
        <taxon>Metazoa</taxon>
        <taxon>Ecdysozoa</taxon>
        <taxon>Arthropoda</taxon>
        <taxon>Crustacea</taxon>
        <taxon>Multicrustacea</taxon>
        <taxon>Malacostraca</taxon>
        <taxon>Eumalacostraca</taxon>
        <taxon>Eucarida</taxon>
        <taxon>Decapoda</taxon>
        <taxon>Pleocyemata</taxon>
        <taxon>Brachyura</taxon>
        <taxon>Eubrachyura</taxon>
        <taxon>Majoidea</taxon>
        <taxon>Majidae</taxon>
        <taxon>Chionoecetes</taxon>
    </lineage>
</organism>
<keyword evidence="3 7" id="KW-0863">Zinc-finger</keyword>
<dbReference type="Proteomes" id="UP000770661">
    <property type="component" value="Unassembled WGS sequence"/>
</dbReference>
<comment type="similarity">
    <text evidence="6">Belongs to the BCD1 family.</text>
</comment>
<dbReference type="SUPFAM" id="SSF144232">
    <property type="entry name" value="HIT/MYND zinc finger-like"/>
    <property type="match status" value="1"/>
</dbReference>
<evidence type="ECO:0000256" key="2">
    <source>
        <dbReference type="ARBA" id="ARBA00022723"/>
    </source>
</evidence>
<evidence type="ECO:0000313" key="10">
    <source>
        <dbReference type="Proteomes" id="UP000770661"/>
    </source>
</evidence>
<dbReference type="InterPro" id="IPR051639">
    <property type="entry name" value="BCD1"/>
</dbReference>
<evidence type="ECO:0000256" key="1">
    <source>
        <dbReference type="ARBA" id="ARBA00022553"/>
    </source>
</evidence>
<dbReference type="CDD" id="cd23023">
    <property type="entry name" value="zf-HIT_BCD1"/>
    <property type="match status" value="1"/>
</dbReference>
<feature type="domain" description="HIT-type" evidence="8">
    <location>
        <begin position="63"/>
        <end position="96"/>
    </location>
</feature>
<dbReference type="GO" id="GO:0000463">
    <property type="term" value="P:maturation of LSU-rRNA from tricistronic rRNA transcript (SSU-rRNA, 5.8S rRNA, LSU-rRNA)"/>
    <property type="evidence" value="ECO:0007669"/>
    <property type="project" value="TreeGrafter"/>
</dbReference>
<dbReference type="PROSITE" id="PS51083">
    <property type="entry name" value="ZF_HIT"/>
    <property type="match status" value="1"/>
</dbReference>
<evidence type="ECO:0000256" key="4">
    <source>
        <dbReference type="ARBA" id="ARBA00022833"/>
    </source>
</evidence>